<organism evidence="10 11">
    <name type="scientific">Papilio machaon</name>
    <name type="common">Old World swallowtail butterfly</name>
    <dbReference type="NCBI Taxonomy" id="76193"/>
    <lineage>
        <taxon>Eukaryota</taxon>
        <taxon>Metazoa</taxon>
        <taxon>Ecdysozoa</taxon>
        <taxon>Arthropoda</taxon>
        <taxon>Hexapoda</taxon>
        <taxon>Insecta</taxon>
        <taxon>Pterygota</taxon>
        <taxon>Neoptera</taxon>
        <taxon>Endopterygota</taxon>
        <taxon>Lepidoptera</taxon>
        <taxon>Glossata</taxon>
        <taxon>Ditrysia</taxon>
        <taxon>Papilionoidea</taxon>
        <taxon>Papilionidae</taxon>
        <taxon>Papilioninae</taxon>
        <taxon>Papilio</taxon>
    </lineage>
</organism>
<keyword evidence="2" id="KW-0813">Transport</keyword>
<evidence type="ECO:0000313" key="10">
    <source>
        <dbReference type="EMBL" id="KPJ19748.1"/>
    </source>
</evidence>
<dbReference type="PANTHER" id="PTHR48021:SF1">
    <property type="entry name" value="GH07001P-RELATED"/>
    <property type="match status" value="1"/>
</dbReference>
<reference evidence="10 11" key="1">
    <citation type="journal article" date="2015" name="Nat. Commun.">
        <title>Outbred genome sequencing and CRISPR/Cas9 gene editing in butterflies.</title>
        <authorList>
            <person name="Li X."/>
            <person name="Fan D."/>
            <person name="Zhang W."/>
            <person name="Liu G."/>
            <person name="Zhang L."/>
            <person name="Zhao L."/>
            <person name="Fang X."/>
            <person name="Chen L."/>
            <person name="Dong Y."/>
            <person name="Chen Y."/>
            <person name="Ding Y."/>
            <person name="Zhao R."/>
            <person name="Feng M."/>
            <person name="Zhu Y."/>
            <person name="Feng Y."/>
            <person name="Jiang X."/>
            <person name="Zhu D."/>
            <person name="Xiang H."/>
            <person name="Feng X."/>
            <person name="Li S."/>
            <person name="Wang J."/>
            <person name="Zhang G."/>
            <person name="Kronforst M.R."/>
            <person name="Wang W."/>
        </authorList>
    </citation>
    <scope>NUCLEOTIDE SEQUENCE [LARGE SCALE GENOMIC DNA]</scope>
    <source>
        <strain evidence="10">Ya'a_city_454_Pm</strain>
        <tissue evidence="10">Whole body</tissue>
    </source>
</reference>
<evidence type="ECO:0000256" key="2">
    <source>
        <dbReference type="ARBA" id="ARBA00022448"/>
    </source>
</evidence>
<dbReference type="PROSITE" id="PS50850">
    <property type="entry name" value="MFS"/>
    <property type="match status" value="1"/>
</dbReference>
<dbReference type="Pfam" id="PF00083">
    <property type="entry name" value="Sugar_tr"/>
    <property type="match status" value="2"/>
</dbReference>
<feature type="transmembrane region" description="Helical" evidence="8">
    <location>
        <begin position="444"/>
        <end position="460"/>
    </location>
</feature>
<keyword evidence="5 8" id="KW-0812">Transmembrane</keyword>
<evidence type="ECO:0000259" key="9">
    <source>
        <dbReference type="PROSITE" id="PS50850"/>
    </source>
</evidence>
<feature type="transmembrane region" description="Helical" evidence="8">
    <location>
        <begin position="692"/>
        <end position="716"/>
    </location>
</feature>
<feature type="transmembrane region" description="Helical" evidence="8">
    <location>
        <begin position="736"/>
        <end position="755"/>
    </location>
</feature>
<evidence type="ECO:0000256" key="8">
    <source>
        <dbReference type="SAM" id="Phobius"/>
    </source>
</evidence>
<evidence type="ECO:0000256" key="6">
    <source>
        <dbReference type="ARBA" id="ARBA00022989"/>
    </source>
</evidence>
<evidence type="ECO:0000256" key="4">
    <source>
        <dbReference type="ARBA" id="ARBA00022597"/>
    </source>
</evidence>
<feature type="transmembrane region" description="Helical" evidence="8">
    <location>
        <begin position="119"/>
        <end position="139"/>
    </location>
</feature>
<accession>A0A0N0PEG4</accession>
<name>A0A0N0PEG4_PAPMA</name>
<keyword evidence="4" id="KW-0762">Sugar transport</keyword>
<dbReference type="InterPro" id="IPR005829">
    <property type="entry name" value="Sugar_transporter_CS"/>
</dbReference>
<dbReference type="GO" id="GO:0022857">
    <property type="term" value="F:transmembrane transporter activity"/>
    <property type="evidence" value="ECO:0007669"/>
    <property type="project" value="InterPro"/>
</dbReference>
<feature type="transmembrane region" description="Helical" evidence="8">
    <location>
        <begin position="761"/>
        <end position="779"/>
    </location>
</feature>
<keyword evidence="3" id="KW-1003">Cell membrane</keyword>
<dbReference type="Proteomes" id="UP000053240">
    <property type="component" value="Unassembled WGS sequence"/>
</dbReference>
<proteinExistence type="predicted"/>
<evidence type="ECO:0000256" key="7">
    <source>
        <dbReference type="ARBA" id="ARBA00023136"/>
    </source>
</evidence>
<feature type="transmembrane region" description="Helical" evidence="8">
    <location>
        <begin position="599"/>
        <end position="622"/>
    </location>
</feature>
<keyword evidence="11" id="KW-1185">Reference proteome</keyword>
<feature type="transmembrane region" description="Helical" evidence="8">
    <location>
        <begin position="318"/>
        <end position="338"/>
    </location>
</feature>
<dbReference type="InterPro" id="IPR036259">
    <property type="entry name" value="MFS_trans_sf"/>
</dbReference>
<dbReference type="FunFam" id="1.20.1250.20:FF:000218">
    <property type="entry name" value="facilitated trehalose transporter Tret1"/>
    <property type="match status" value="1"/>
</dbReference>
<feature type="transmembrane region" description="Helical" evidence="8">
    <location>
        <begin position="382"/>
        <end position="401"/>
    </location>
</feature>
<dbReference type="Gene3D" id="1.20.1250.20">
    <property type="entry name" value="MFS general substrate transporter like domains"/>
    <property type="match status" value="2"/>
</dbReference>
<feature type="transmembrane region" description="Helical" evidence="8">
    <location>
        <begin position="35"/>
        <end position="53"/>
    </location>
</feature>
<dbReference type="GO" id="GO:0005886">
    <property type="term" value="C:plasma membrane"/>
    <property type="evidence" value="ECO:0007669"/>
    <property type="project" value="UniProtKB-SubCell"/>
</dbReference>
<evidence type="ECO:0000256" key="3">
    <source>
        <dbReference type="ARBA" id="ARBA00022475"/>
    </source>
</evidence>
<protein>
    <submittedName>
        <fullName evidence="10">Facilitated trehalose transporter Tret1</fullName>
    </submittedName>
</protein>
<feature type="transmembrane region" description="Helical" evidence="8">
    <location>
        <begin position="472"/>
        <end position="490"/>
    </location>
</feature>
<feature type="transmembrane region" description="Helical" evidence="8">
    <location>
        <begin position="59"/>
        <end position="81"/>
    </location>
</feature>
<dbReference type="EMBL" id="KQ459838">
    <property type="protein sequence ID" value="KPJ19748.1"/>
    <property type="molecule type" value="Genomic_DNA"/>
</dbReference>
<keyword evidence="7 8" id="KW-0472">Membrane</keyword>
<feature type="transmembrane region" description="Helical" evidence="8">
    <location>
        <begin position="93"/>
        <end position="113"/>
    </location>
</feature>
<feature type="transmembrane region" description="Helical" evidence="8">
    <location>
        <begin position="287"/>
        <end position="306"/>
    </location>
</feature>
<gene>
    <name evidence="10" type="ORF">RR48_04720</name>
</gene>
<feature type="transmembrane region" description="Helical" evidence="8">
    <location>
        <begin position="634"/>
        <end position="656"/>
    </location>
</feature>
<evidence type="ECO:0000313" key="11">
    <source>
        <dbReference type="Proteomes" id="UP000053240"/>
    </source>
</evidence>
<dbReference type="InterPro" id="IPR005828">
    <property type="entry name" value="MFS_sugar_transport-like"/>
</dbReference>
<feature type="transmembrane region" description="Helical" evidence="8">
    <location>
        <begin position="6"/>
        <end position="28"/>
    </location>
</feature>
<dbReference type="InterPro" id="IPR020846">
    <property type="entry name" value="MFS_dom"/>
</dbReference>
<keyword evidence="6 8" id="KW-1133">Transmembrane helix</keyword>
<dbReference type="PROSITE" id="PS00216">
    <property type="entry name" value="SUGAR_TRANSPORT_1"/>
    <property type="match status" value="2"/>
</dbReference>
<dbReference type="InParanoid" id="A0A0N0PEG4"/>
<evidence type="ECO:0000256" key="5">
    <source>
        <dbReference type="ARBA" id="ARBA00022692"/>
    </source>
</evidence>
<sequence>MTETELALFGSLSSIGALIGTPLSGFLLDVFGRKYSCILFSLPQVISWSIVSVSTSVELILAAMFLSGISGCALLICPVYVSEICQESIRGMMTSGAMIFYGIGLLLSYLLGGCLEYNTMNYACLSMAVVGVLALWPLWETPIHLMKMGMEKDAVKAIAFYRRWKETSKEVAQEINNMKRALNPELDDITPEEEKLKPEMKTVEKMSKWRFIKKSRSSRQALLVALTLFLMAVFQGLVVVQVYAEPLFAEAMPDISPTVSSVLLAIITVVAGCIAAYLIDVVGRRPVMIYASLLAGICCMALGSQIHVHWGPHWVTGVFMYLFCITFTFGAGTVPYVVGAEVFLPEIKSLASMVCAQTAWASNFVILFIFNPLVLAIGLGPVFYIFAVFCFCSAVFCFFYLPETMGLPVDVIQTLFAPKRKIQSIAWLIVSVSLRVEAVLGAMFISGFGGCILLLAPVYVSEFCQESVRGMMTSMSMISYGLGILVSYLLGGCLEYQTMTYVCLSMSVLGILMLWPLKESPLHLMKQNLEKEAVGAVAFYRRVEMDSKVITQEINAMKRVLSADIENTPEEENLNSNTKKKENISKWQFLKKSHSTRRALFVALTLYSATMFQGLVGVQVYADPVFEEALPNMPTTVSCVILAIVFVVAGCAAAYFMDIAGRRPLMIYSSFTAGICCVGLGTQIHLHWGPHWLTGVFVYIFCIAYNFGAGTVPYVFGAEVFLPEIKSLVSMLSMEWAWICNFIILYIFTPLVAAIGLGPVFYIFAIVCFASAIFSYFFLPETKGLPVDVIQILLVKN</sequence>
<dbReference type="AlphaFoldDB" id="A0A0N0PEG4"/>
<evidence type="ECO:0000256" key="1">
    <source>
        <dbReference type="ARBA" id="ARBA00004651"/>
    </source>
</evidence>
<feature type="domain" description="Major facilitator superfamily (MFS) profile" evidence="9">
    <location>
        <begin position="1"/>
        <end position="405"/>
    </location>
</feature>
<feature type="transmembrane region" description="Helical" evidence="8">
    <location>
        <begin position="221"/>
        <end position="243"/>
    </location>
</feature>
<dbReference type="SUPFAM" id="SSF103473">
    <property type="entry name" value="MFS general substrate transporter"/>
    <property type="match status" value="2"/>
</dbReference>
<comment type="subcellular location">
    <subcellularLocation>
        <location evidence="1">Cell membrane</location>
        <topology evidence="1">Multi-pass membrane protein</topology>
    </subcellularLocation>
</comment>
<dbReference type="PANTHER" id="PTHR48021">
    <property type="match status" value="1"/>
</dbReference>
<dbReference type="InterPro" id="IPR050549">
    <property type="entry name" value="MFS_Trehalose_Transporter"/>
</dbReference>
<feature type="transmembrane region" description="Helical" evidence="8">
    <location>
        <begin position="255"/>
        <end position="280"/>
    </location>
</feature>
<feature type="transmembrane region" description="Helical" evidence="8">
    <location>
        <begin position="665"/>
        <end position="686"/>
    </location>
</feature>